<name>A0A1G9TC94_ALLAB</name>
<dbReference type="STRING" id="211114.SAMN04489726_1697"/>
<dbReference type="SUPFAM" id="SSF53474">
    <property type="entry name" value="alpha/beta-Hydrolases"/>
    <property type="match status" value="1"/>
</dbReference>
<dbReference type="Proteomes" id="UP000183376">
    <property type="component" value="Chromosome I"/>
</dbReference>
<evidence type="ECO:0000259" key="1">
    <source>
        <dbReference type="Pfam" id="PF12697"/>
    </source>
</evidence>
<dbReference type="AlphaFoldDB" id="A0A1G9TC94"/>
<feature type="domain" description="AB hydrolase-1" evidence="1">
    <location>
        <begin position="38"/>
        <end position="273"/>
    </location>
</feature>
<dbReference type="eggNOG" id="COG0596">
    <property type="taxonomic scope" value="Bacteria"/>
</dbReference>
<dbReference type="GO" id="GO:0003824">
    <property type="term" value="F:catalytic activity"/>
    <property type="evidence" value="ECO:0007669"/>
    <property type="project" value="UniProtKB-ARBA"/>
</dbReference>
<proteinExistence type="predicted"/>
<dbReference type="InterPro" id="IPR029058">
    <property type="entry name" value="AB_hydrolase_fold"/>
</dbReference>
<dbReference type="PANTHER" id="PTHR43433">
    <property type="entry name" value="HYDROLASE, ALPHA/BETA FOLD FAMILY PROTEIN"/>
    <property type="match status" value="1"/>
</dbReference>
<dbReference type="InterPro" id="IPR050471">
    <property type="entry name" value="AB_hydrolase"/>
</dbReference>
<evidence type="ECO:0000313" key="2">
    <source>
        <dbReference type="EMBL" id="SDM45277.1"/>
    </source>
</evidence>
<dbReference type="InterPro" id="IPR000073">
    <property type="entry name" value="AB_hydrolase_1"/>
</dbReference>
<sequence>MDGVLSGVAEPGRLGRTSLPDGRALGWAEWGPEDGTPVLLCPGAATSRWLGFGADVVHALDVRLISVDRPGLGASDPQPDRELTDWADDIAQLFKARGITKPAVVGFSQGAPFALACAAAGITGSVALVSAGDELAQPGFADLLVPDVRRTVELAVNDPGAATELFAGMSADAMWDMVITMSGEDDRAVYTDLAFARAYRQAMAECFVQGPAGYARDTVLAMRPWPFDLAAITVPVHLWFGANDTSPVHSPDFGESLAQRMPTAQRTIVDSAGGAILWTHSERVLRSICPR</sequence>
<dbReference type="RefSeq" id="WP_322788499.1">
    <property type="nucleotide sequence ID" value="NZ_JOEF01000035.1"/>
</dbReference>
<evidence type="ECO:0000313" key="3">
    <source>
        <dbReference type="Proteomes" id="UP000183376"/>
    </source>
</evidence>
<dbReference type="PANTHER" id="PTHR43433:SF10">
    <property type="entry name" value="AB HYDROLASE-1 DOMAIN-CONTAINING PROTEIN"/>
    <property type="match status" value="1"/>
</dbReference>
<keyword evidence="3" id="KW-1185">Reference proteome</keyword>
<accession>A0A1G9TC94</accession>
<dbReference type="Gene3D" id="3.40.50.1820">
    <property type="entry name" value="alpha/beta hydrolase"/>
    <property type="match status" value="1"/>
</dbReference>
<dbReference type="EMBL" id="LT629701">
    <property type="protein sequence ID" value="SDM45277.1"/>
    <property type="molecule type" value="Genomic_DNA"/>
</dbReference>
<reference evidence="2 3" key="1">
    <citation type="submission" date="2016-10" db="EMBL/GenBank/DDBJ databases">
        <authorList>
            <person name="de Groot N.N."/>
        </authorList>
    </citation>
    <scope>NUCLEOTIDE SEQUENCE [LARGE SCALE GENOMIC DNA]</scope>
    <source>
        <strain evidence="2 3">DSM 44149</strain>
    </source>
</reference>
<protein>
    <submittedName>
        <fullName evidence="2">Pimeloyl-ACP methyl ester carboxylesterase</fullName>
    </submittedName>
</protein>
<organism evidence="2 3">
    <name type="scientific">Allokutzneria albata</name>
    <name type="common">Kibdelosporangium albatum</name>
    <dbReference type="NCBI Taxonomy" id="211114"/>
    <lineage>
        <taxon>Bacteria</taxon>
        <taxon>Bacillati</taxon>
        <taxon>Actinomycetota</taxon>
        <taxon>Actinomycetes</taxon>
        <taxon>Pseudonocardiales</taxon>
        <taxon>Pseudonocardiaceae</taxon>
        <taxon>Allokutzneria</taxon>
    </lineage>
</organism>
<dbReference type="Pfam" id="PF12697">
    <property type="entry name" value="Abhydrolase_6"/>
    <property type="match status" value="1"/>
</dbReference>
<gene>
    <name evidence="2" type="ORF">SAMN04489726_1697</name>
</gene>